<dbReference type="CDD" id="cd04187">
    <property type="entry name" value="DPM1_like_bac"/>
    <property type="match status" value="1"/>
</dbReference>
<dbReference type="InterPro" id="IPR001173">
    <property type="entry name" value="Glyco_trans_2-like"/>
</dbReference>
<dbReference type="PANTHER" id="PTHR48090">
    <property type="entry name" value="UNDECAPRENYL-PHOSPHATE 4-DEOXY-4-FORMAMIDO-L-ARABINOSE TRANSFERASE-RELATED"/>
    <property type="match status" value="1"/>
</dbReference>
<reference evidence="2" key="1">
    <citation type="submission" date="2020-08" db="EMBL/GenBank/DDBJ databases">
        <title>Complete genome sequence of Weissella confusa strain FS54 provides insights into metabolic potential.</title>
        <authorList>
            <person name="Fhoula I."/>
            <person name="Najjari A."/>
            <person name="Lekired A."/>
            <person name="Bessrour-Aouam N."/>
            <person name="Jaballah S."/>
            <person name="Klibi N."/>
            <person name="Ouzari H.-I."/>
        </authorList>
    </citation>
    <scope>NUCLEOTIDE SEQUENCE</scope>
    <source>
        <strain evidence="2">FS54</strain>
    </source>
</reference>
<organism evidence="2 3">
    <name type="scientific">Weissella confusa</name>
    <name type="common">Lactobacillus confusus</name>
    <dbReference type="NCBI Taxonomy" id="1583"/>
    <lineage>
        <taxon>Bacteria</taxon>
        <taxon>Bacillati</taxon>
        <taxon>Bacillota</taxon>
        <taxon>Bacilli</taxon>
        <taxon>Lactobacillales</taxon>
        <taxon>Lactobacillaceae</taxon>
        <taxon>Weissella</taxon>
    </lineage>
</organism>
<dbReference type="GO" id="GO:0005886">
    <property type="term" value="C:plasma membrane"/>
    <property type="evidence" value="ECO:0007669"/>
    <property type="project" value="TreeGrafter"/>
</dbReference>
<dbReference type="EMBL" id="JACSZT010000020">
    <property type="protein sequence ID" value="MBC6499543.1"/>
    <property type="molecule type" value="Genomic_DNA"/>
</dbReference>
<dbReference type="InterPro" id="IPR029044">
    <property type="entry name" value="Nucleotide-diphossugar_trans"/>
</dbReference>
<dbReference type="InterPro" id="IPR050256">
    <property type="entry name" value="Glycosyltransferase_2"/>
</dbReference>
<dbReference type="Pfam" id="PF00535">
    <property type="entry name" value="Glycos_transf_2"/>
    <property type="match status" value="1"/>
</dbReference>
<feature type="domain" description="Glycosyltransferase 2-like" evidence="1">
    <location>
        <begin position="5"/>
        <end position="171"/>
    </location>
</feature>
<sequence length="311" mass="35213">MQTLSIIVPVWNEQETVPVFLETMNKVHTESLADYAFEYWFIDDGSKDDTLKVLREEQAKNPAEVHYLSFSRNFGKEAGLYAGLEQATGEYVVVMDVDLQDPPELLPEMLAGVASGEWDAVGTRRVTRAGEPPIRTFFSELFYKLVNRISDTQIVEGARDYRVMSRQMVDSLLSMTEYNRFSKGMFSWIGFKQKYLEFENRDRVAGQTSWSFWSLFKYSIEGIVAFSQVPLAFVSFLGVLSFVTAIIGALVIVIRALLVANSSVAGWPSLVIIILFMGGIQLLSLGIVGRYISSIYLEVKNRPIYIAREKK</sequence>
<dbReference type="Proteomes" id="UP000650485">
    <property type="component" value="Unassembled WGS sequence"/>
</dbReference>
<comment type="caution">
    <text evidence="2">The sequence shown here is derived from an EMBL/GenBank/DDBJ whole genome shotgun (WGS) entry which is preliminary data.</text>
</comment>
<accession>A0A329G884</accession>
<evidence type="ECO:0000313" key="2">
    <source>
        <dbReference type="EMBL" id="MBC6499543.1"/>
    </source>
</evidence>
<gene>
    <name evidence="2" type="ORF">H7R52_15565</name>
</gene>
<dbReference type="PANTHER" id="PTHR48090:SF8">
    <property type="entry name" value="GLYCOSYLTRANSFERASE CSBB-RELATED"/>
    <property type="match status" value="1"/>
</dbReference>
<evidence type="ECO:0000313" key="3">
    <source>
        <dbReference type="Proteomes" id="UP000650485"/>
    </source>
</evidence>
<name>A0A329G884_WEICO</name>
<dbReference type="AlphaFoldDB" id="A0A329G884"/>
<dbReference type="SUPFAM" id="SSF53448">
    <property type="entry name" value="Nucleotide-diphospho-sugar transferases"/>
    <property type="match status" value="1"/>
</dbReference>
<evidence type="ECO:0000259" key="1">
    <source>
        <dbReference type="Pfam" id="PF00535"/>
    </source>
</evidence>
<dbReference type="RefSeq" id="WP_112464112.1">
    <property type="nucleotide sequence ID" value="NZ_CABJBN010000002.1"/>
</dbReference>
<dbReference type="Gene3D" id="3.90.550.10">
    <property type="entry name" value="Spore Coat Polysaccharide Biosynthesis Protein SpsA, Chain A"/>
    <property type="match status" value="1"/>
</dbReference>
<protein>
    <submittedName>
        <fullName evidence="2">Glycosyltransferase family 2 protein</fullName>
    </submittedName>
</protein>
<proteinExistence type="predicted"/>